<organism evidence="1 2">
    <name type="scientific">Streptomyces alkaliterrae</name>
    <dbReference type="NCBI Taxonomy" id="2213162"/>
    <lineage>
        <taxon>Bacteria</taxon>
        <taxon>Bacillati</taxon>
        <taxon>Actinomycetota</taxon>
        <taxon>Actinomycetes</taxon>
        <taxon>Kitasatosporales</taxon>
        <taxon>Streptomycetaceae</taxon>
        <taxon>Streptomyces</taxon>
    </lineage>
</organism>
<keyword evidence="2" id="KW-1185">Reference proteome</keyword>
<dbReference type="AlphaFoldDB" id="A0A5P0YLX5"/>
<proteinExistence type="predicted"/>
<sequence length="105" mass="9732">MPSVLPSGSSPVGRAAEGSIVGRAGSIAASQLGVAPAPVTGAGPPLAAGVAGGSGGPGAAGVAISVATETSLSVVTYSLPIGGECQQRGLRGPVAALSAREGRSK</sequence>
<reference evidence="1 2" key="1">
    <citation type="submission" date="2019-10" db="EMBL/GenBank/DDBJ databases">
        <title>Streptomyces sp. nov., a novel actinobacterium isolated from alkaline environment.</title>
        <authorList>
            <person name="Golinska P."/>
        </authorList>
    </citation>
    <scope>NUCLEOTIDE SEQUENCE [LARGE SCALE GENOMIC DNA]</scope>
    <source>
        <strain evidence="1 2">OF1</strain>
    </source>
</reference>
<comment type="caution">
    <text evidence="1">The sequence shown here is derived from an EMBL/GenBank/DDBJ whole genome shotgun (WGS) entry which is preliminary data.</text>
</comment>
<dbReference type="Proteomes" id="UP000320857">
    <property type="component" value="Unassembled WGS sequence"/>
</dbReference>
<dbReference type="EMBL" id="VJYK02000035">
    <property type="protein sequence ID" value="MQS01315.1"/>
    <property type="molecule type" value="Genomic_DNA"/>
</dbReference>
<gene>
    <name evidence="1" type="ORF">FNX44_005385</name>
</gene>
<accession>A0A5P0YLX5</accession>
<protein>
    <submittedName>
        <fullName evidence="1">Uncharacterized protein</fullName>
    </submittedName>
</protein>
<evidence type="ECO:0000313" key="1">
    <source>
        <dbReference type="EMBL" id="MQS01315.1"/>
    </source>
</evidence>
<evidence type="ECO:0000313" key="2">
    <source>
        <dbReference type="Proteomes" id="UP000320857"/>
    </source>
</evidence>
<name>A0A5P0YLX5_9ACTN</name>